<evidence type="ECO:0000313" key="2">
    <source>
        <dbReference type="RefSeq" id="XP_073766485.1"/>
    </source>
</evidence>
<proteinExistence type="predicted"/>
<accession>A0AC58G9S4</accession>
<dbReference type="Proteomes" id="UP000000437">
    <property type="component" value="Chromosome 8"/>
</dbReference>
<sequence length="283" mass="30960">MTRDNQVTEMGDGQIPHIQYEHDGTFLQEQQIALSQDGQIQYVPITTEQQVVAPEDLEAVAHSAVTAIADAAMTRFTLKPHLNNWNNCKSRASNDLKCCSSSGLSSIYPNRVLYTHQYHRRIELVFFLLVPLTHASRDVSGVKSAALLPKSTIKPAVRSSSPSTASVSDEPADQSSAVSHADGPGQRKHGRGSPRKSESKAGAVVEVKKEEQPEEEKDDVVDAGVLDDQGDSDYKPADEEARSRLTVRHFTPFPSCSSSSPASTSQKCPRRMKPKDRCGFQSV</sequence>
<keyword evidence="1" id="KW-1185">Reference proteome</keyword>
<name>A0AC58G9S4_DANRE</name>
<dbReference type="RefSeq" id="XP_073766485.1">
    <property type="nucleotide sequence ID" value="XM_073910384.1"/>
</dbReference>
<gene>
    <name evidence="2" type="primary">LOC137496355</name>
</gene>
<protein>
    <submittedName>
        <fullName evidence="2">Uncharacterized protein isoform X1</fullName>
    </submittedName>
</protein>
<reference evidence="2" key="1">
    <citation type="submission" date="2025-08" db="UniProtKB">
        <authorList>
            <consortium name="RefSeq"/>
        </authorList>
    </citation>
    <scope>IDENTIFICATION</scope>
    <source>
        <strain evidence="2">Tuebingen</strain>
        <tissue evidence="2">Fibroblasts and whole tissue</tissue>
    </source>
</reference>
<evidence type="ECO:0000313" key="1">
    <source>
        <dbReference type="Proteomes" id="UP000000437"/>
    </source>
</evidence>
<organism evidence="1 2">
    <name type="scientific">Danio rerio</name>
    <name type="common">Zebrafish</name>
    <name type="synonym">Brachydanio rerio</name>
    <dbReference type="NCBI Taxonomy" id="7955"/>
    <lineage>
        <taxon>Eukaryota</taxon>
        <taxon>Metazoa</taxon>
        <taxon>Chordata</taxon>
        <taxon>Craniata</taxon>
        <taxon>Vertebrata</taxon>
        <taxon>Euteleostomi</taxon>
        <taxon>Actinopterygii</taxon>
        <taxon>Neopterygii</taxon>
        <taxon>Teleostei</taxon>
        <taxon>Ostariophysi</taxon>
        <taxon>Cypriniformes</taxon>
        <taxon>Danionidae</taxon>
        <taxon>Danioninae</taxon>
        <taxon>Danio</taxon>
    </lineage>
</organism>